<proteinExistence type="predicted"/>
<dbReference type="PANTHER" id="PTHR23093:SF18">
    <property type="entry name" value="GLUTAMATE RICH 6"/>
    <property type="match status" value="1"/>
</dbReference>
<accession>A0A8T0BJS3</accession>
<evidence type="ECO:0000313" key="4">
    <source>
        <dbReference type="Proteomes" id="UP000606274"/>
    </source>
</evidence>
<protein>
    <recommendedName>
        <fullName evidence="2">FAM194 C-terminal domain-containing protein</fullName>
    </recommendedName>
</protein>
<evidence type="ECO:0000256" key="1">
    <source>
        <dbReference type="SAM" id="MobiDB-lite"/>
    </source>
</evidence>
<reference evidence="3" key="1">
    <citation type="submission" date="2020-08" db="EMBL/GenBank/DDBJ databases">
        <title>Chromosome-level assembly of Southern catfish (Silurus meridionalis) provides insights into visual adaptation to the nocturnal and benthic lifestyles.</title>
        <authorList>
            <person name="Zhang Y."/>
            <person name="Wang D."/>
            <person name="Peng Z."/>
        </authorList>
    </citation>
    <scope>NUCLEOTIDE SEQUENCE</scope>
    <source>
        <strain evidence="3">SWU-2019-XX</strain>
        <tissue evidence="3">Muscle</tissue>
    </source>
</reference>
<dbReference type="EMBL" id="JABFDY010000006">
    <property type="protein sequence ID" value="KAF7705927.1"/>
    <property type="molecule type" value="Genomic_DNA"/>
</dbReference>
<sequence>MAHAEEDGSDNNMTEQMEIEEEALPEPQYGFHGVLRYRRESEWRQIGLQPTSASDHTVCCEFCGSKAKLPFDFSKTPDPLDFCCAPYMEMFKKVEQQWHSLQESSRDYDYNMDKAQEFRDRAILQDVLQQVAEESKKAKRPTSGTRTETPGCKVTSSGLFTTIVFRLSDFLRTKVKEDRPDKEEPRATSKPCSTSSSFPAGFGLCHHKGNIQKFYSSGSPFLTAISDGTTQVFYPSGNLAIMTFVDDTEGVCIVLDDVQPSCPIRAFFQSSGIAICYHSNGSTWLHMDPWGAQSLSEDGSKCKKWKWMDHAKKQIPFKPVYLSLNKHVGVQVRGQKFVLVTFLASGQQARFKVGSCTKPNDTAPPLCEEDLMLRVSQLNARLALERLRWCIDAQTDAKRWPLNLPPNLVSEGRRLLKLTSNVWLEEKHKAYVQNCLRDCQ</sequence>
<dbReference type="Pfam" id="PF14977">
    <property type="entry name" value="FAM194"/>
    <property type="match status" value="1"/>
</dbReference>
<evidence type="ECO:0000313" key="3">
    <source>
        <dbReference type="EMBL" id="KAF7705927.1"/>
    </source>
</evidence>
<keyword evidence="4" id="KW-1185">Reference proteome</keyword>
<dbReference type="PANTHER" id="PTHR23093">
    <property type="entry name" value="SIMILAR TO CHROMOSOME 3 OPEN READING FRAME 20"/>
    <property type="match status" value="1"/>
</dbReference>
<name>A0A8T0BJS3_SILME</name>
<evidence type="ECO:0000259" key="2">
    <source>
        <dbReference type="Pfam" id="PF14977"/>
    </source>
</evidence>
<dbReference type="InterPro" id="IPR029281">
    <property type="entry name" value="FAM194_C"/>
</dbReference>
<dbReference type="Proteomes" id="UP000606274">
    <property type="component" value="Unassembled WGS sequence"/>
</dbReference>
<dbReference type="AlphaFoldDB" id="A0A8T0BJS3"/>
<organism evidence="3 4">
    <name type="scientific">Silurus meridionalis</name>
    <name type="common">Southern catfish</name>
    <name type="synonym">Silurus soldatovi meridionalis</name>
    <dbReference type="NCBI Taxonomy" id="175797"/>
    <lineage>
        <taxon>Eukaryota</taxon>
        <taxon>Metazoa</taxon>
        <taxon>Chordata</taxon>
        <taxon>Craniata</taxon>
        <taxon>Vertebrata</taxon>
        <taxon>Euteleostomi</taxon>
        <taxon>Actinopterygii</taxon>
        <taxon>Neopterygii</taxon>
        <taxon>Teleostei</taxon>
        <taxon>Ostariophysi</taxon>
        <taxon>Siluriformes</taxon>
        <taxon>Siluridae</taxon>
        <taxon>Silurus</taxon>
    </lineage>
</organism>
<feature type="domain" description="FAM194 C-terminal" evidence="2">
    <location>
        <begin position="210"/>
        <end position="396"/>
    </location>
</feature>
<feature type="region of interest" description="Disordered" evidence="1">
    <location>
        <begin position="176"/>
        <end position="196"/>
    </location>
</feature>
<comment type="caution">
    <text evidence="3">The sequence shown here is derived from an EMBL/GenBank/DDBJ whole genome shotgun (WGS) entry which is preliminary data.</text>
</comment>
<feature type="compositionally biased region" description="Basic and acidic residues" evidence="1">
    <location>
        <begin position="176"/>
        <end position="187"/>
    </location>
</feature>
<gene>
    <name evidence="3" type="ORF">HF521_019181</name>
</gene>